<gene>
    <name evidence="1" type="ORF">ACFQ1S_39565</name>
</gene>
<evidence type="ECO:0000313" key="1">
    <source>
        <dbReference type="EMBL" id="MFD1051207.1"/>
    </source>
</evidence>
<protein>
    <recommendedName>
        <fullName evidence="3">Secreted protein</fullName>
    </recommendedName>
</protein>
<name>A0ABW3MLW1_9PSEU</name>
<proteinExistence type="predicted"/>
<keyword evidence="2" id="KW-1185">Reference proteome</keyword>
<accession>A0ABW3MLW1</accession>
<dbReference type="Proteomes" id="UP001597045">
    <property type="component" value="Unassembled WGS sequence"/>
</dbReference>
<comment type="caution">
    <text evidence="1">The sequence shown here is derived from an EMBL/GenBank/DDBJ whole genome shotgun (WGS) entry which is preliminary data.</text>
</comment>
<dbReference type="EMBL" id="JBHTIS010003410">
    <property type="protein sequence ID" value="MFD1051207.1"/>
    <property type="molecule type" value="Genomic_DNA"/>
</dbReference>
<evidence type="ECO:0000313" key="2">
    <source>
        <dbReference type="Proteomes" id="UP001597045"/>
    </source>
</evidence>
<sequence>MFVGAEDRMLGPLVWVYLVMYRPVLVPDRPLTILVKAALTATRFSFRNASVGTSSRAAAAAAI</sequence>
<reference evidence="2" key="1">
    <citation type="journal article" date="2019" name="Int. J. Syst. Evol. Microbiol.">
        <title>The Global Catalogue of Microorganisms (GCM) 10K type strain sequencing project: providing services to taxonomists for standard genome sequencing and annotation.</title>
        <authorList>
            <consortium name="The Broad Institute Genomics Platform"/>
            <consortium name="The Broad Institute Genome Sequencing Center for Infectious Disease"/>
            <person name="Wu L."/>
            <person name="Ma J."/>
        </authorList>
    </citation>
    <scope>NUCLEOTIDE SEQUENCE [LARGE SCALE GENOMIC DNA]</scope>
    <source>
        <strain evidence="2">JCM 31486</strain>
    </source>
</reference>
<feature type="non-terminal residue" evidence="1">
    <location>
        <position position="63"/>
    </location>
</feature>
<evidence type="ECO:0008006" key="3">
    <source>
        <dbReference type="Google" id="ProtNLM"/>
    </source>
</evidence>
<organism evidence="1 2">
    <name type="scientific">Kibdelosporangium lantanae</name>
    <dbReference type="NCBI Taxonomy" id="1497396"/>
    <lineage>
        <taxon>Bacteria</taxon>
        <taxon>Bacillati</taxon>
        <taxon>Actinomycetota</taxon>
        <taxon>Actinomycetes</taxon>
        <taxon>Pseudonocardiales</taxon>
        <taxon>Pseudonocardiaceae</taxon>
        <taxon>Kibdelosporangium</taxon>
    </lineage>
</organism>